<dbReference type="SUPFAM" id="SSF117281">
    <property type="entry name" value="Kelch motif"/>
    <property type="match status" value="1"/>
</dbReference>
<evidence type="ECO:0000256" key="4">
    <source>
        <dbReference type="ARBA" id="ARBA00022737"/>
    </source>
</evidence>
<sequence length="635" mass="71631">MVAGRCSAVVTRQIRHPRIVAPTQTQLPSYYTYTVHHTDTRQIKEMVTIQALSCENNLKQVLTSKEYEPTNFRNNSHSAKILEDLQSLRKNEILCDIRFEADDGKIVIGHKNVLIAASPYFRAMFSNFDESNKDLVTIRELDSTILQQLVDYIYTGEIMITKENVQVLLQSANVLQLDYVNSACAEFLQKHLDPSNCLGIKAFADLHNCTKLLLSSETYIKQHFLKLIKCEHFLSLSSEDLVKLISCNDLAVPFEEKVFECVIKWVKHDLDQRKHFLPELMEHVRLPLLRPDVLNNVVEEPILKNSPKCNNFIIEALHFNLQKSIQHFTIPKTIRCKPRNFGDSQKVILMFNRSDTSPKCYTEWYDPATKLRNIAPGLNDCRRTAGLGVIRDQFVFAVGGVNESSSKSVNMLDVSSQSPSWVSMADMVVKRGRLGIGVLDDCIYAVGGGDIKNAVNSVEVFDVSIKKWRLVSSMSIKRYDLGVGVLNNRLYAVGGAGDGEIVKSVEYYDPALDTWTTVAEMSGFRKGVSVGVMDGVMYAIGGFCDGKHLKRVEVYRPSDGVWSSVADMNLCRYRPGVSVLDSLLYVFGGEKESSIVDTVEIYNPNTNTWTLERLSRNEVRIYGGVVINRPPHFIN</sequence>
<dbReference type="RefSeq" id="XP_029344676.1">
    <property type="nucleotide sequence ID" value="XM_029488816.1"/>
</dbReference>
<keyword evidence="3" id="KW-0880">Kelch repeat</keyword>
<evidence type="ECO:0000256" key="3">
    <source>
        <dbReference type="ARBA" id="ARBA00022441"/>
    </source>
</evidence>
<dbReference type="PIRSF" id="PIRSF037037">
    <property type="entry name" value="Kelch-like_protein_gigaxonin"/>
    <property type="match status" value="1"/>
</dbReference>
<evidence type="ECO:0000313" key="9">
    <source>
        <dbReference type="EnsemblMetazoa" id="XP_029344676.1"/>
    </source>
</evidence>
<accession>A0A8R2NP50</accession>
<evidence type="ECO:0000259" key="8">
    <source>
        <dbReference type="PROSITE" id="PS50097"/>
    </source>
</evidence>
<dbReference type="SMART" id="SM00225">
    <property type="entry name" value="BTB"/>
    <property type="match status" value="1"/>
</dbReference>
<dbReference type="Proteomes" id="UP000007819">
    <property type="component" value="Chromosome A1"/>
</dbReference>
<dbReference type="EnsemblMetazoa" id="XM_029488817.1">
    <property type="protein sequence ID" value="XP_029344677.1"/>
    <property type="gene ID" value="LOC115033925"/>
</dbReference>
<dbReference type="RefSeq" id="XP_029344677.1">
    <property type="nucleotide sequence ID" value="XM_029488817.1"/>
</dbReference>
<reference evidence="9" key="2">
    <citation type="submission" date="2022-06" db="UniProtKB">
        <authorList>
            <consortium name="EnsemblMetazoa"/>
        </authorList>
    </citation>
    <scope>IDENTIFICATION</scope>
</reference>
<keyword evidence="10" id="KW-1185">Reference proteome</keyword>
<comment type="pathway">
    <text evidence="1">Protein modification; protein ubiquitination.</text>
</comment>
<organism evidence="9 10">
    <name type="scientific">Acyrthosiphon pisum</name>
    <name type="common">Pea aphid</name>
    <dbReference type="NCBI Taxonomy" id="7029"/>
    <lineage>
        <taxon>Eukaryota</taxon>
        <taxon>Metazoa</taxon>
        <taxon>Ecdysozoa</taxon>
        <taxon>Arthropoda</taxon>
        <taxon>Hexapoda</taxon>
        <taxon>Insecta</taxon>
        <taxon>Pterygota</taxon>
        <taxon>Neoptera</taxon>
        <taxon>Paraneoptera</taxon>
        <taxon>Hemiptera</taxon>
        <taxon>Sternorrhyncha</taxon>
        <taxon>Aphidomorpha</taxon>
        <taxon>Aphidoidea</taxon>
        <taxon>Aphididae</taxon>
        <taxon>Macrosiphini</taxon>
        <taxon>Acyrthosiphon</taxon>
    </lineage>
</organism>
<dbReference type="EnsemblMetazoa" id="XM_029488815.1">
    <property type="protein sequence ID" value="XP_029344675.1"/>
    <property type="gene ID" value="LOC115033925"/>
</dbReference>
<dbReference type="Gene3D" id="3.30.710.10">
    <property type="entry name" value="Potassium Channel Kv1.1, Chain A"/>
    <property type="match status" value="1"/>
</dbReference>
<dbReference type="OrthoDB" id="45365at2759"/>
<evidence type="ECO:0000256" key="2">
    <source>
        <dbReference type="ARBA" id="ARBA00013699"/>
    </source>
</evidence>
<dbReference type="PROSITE" id="PS50097">
    <property type="entry name" value="BTB"/>
    <property type="match status" value="1"/>
</dbReference>
<comment type="function">
    <text evidence="7">Probable substrate-specific adapter of an E3 ubiquitin-protein ligase complex which mediates the ubiquitination and subsequent proteasomal degradation of target proteins. May have a role in synapse differentiation and growth.</text>
</comment>
<dbReference type="SMART" id="SM00612">
    <property type="entry name" value="Kelch"/>
    <property type="match status" value="6"/>
</dbReference>
<evidence type="ECO:0000313" key="10">
    <source>
        <dbReference type="Proteomes" id="UP000007819"/>
    </source>
</evidence>
<dbReference type="GeneID" id="115033925"/>
<reference evidence="10" key="1">
    <citation type="submission" date="2010-06" db="EMBL/GenBank/DDBJ databases">
        <authorList>
            <person name="Jiang H."/>
            <person name="Abraham K."/>
            <person name="Ali S."/>
            <person name="Alsbrooks S.L."/>
            <person name="Anim B.N."/>
            <person name="Anosike U.S."/>
            <person name="Attaway T."/>
            <person name="Bandaranaike D.P."/>
            <person name="Battles P.K."/>
            <person name="Bell S.N."/>
            <person name="Bell A.V."/>
            <person name="Beltran B."/>
            <person name="Bickham C."/>
            <person name="Bustamante Y."/>
            <person name="Caleb T."/>
            <person name="Canada A."/>
            <person name="Cardenas V."/>
            <person name="Carter K."/>
            <person name="Chacko J."/>
            <person name="Chandrabose M.N."/>
            <person name="Chavez D."/>
            <person name="Chavez A."/>
            <person name="Chen L."/>
            <person name="Chu H.-S."/>
            <person name="Claassen K.J."/>
            <person name="Cockrell R."/>
            <person name="Collins M."/>
            <person name="Cooper J.A."/>
            <person name="Cree A."/>
            <person name="Curry S.M."/>
            <person name="Da Y."/>
            <person name="Dao M.D."/>
            <person name="Das B."/>
            <person name="Davila M.-L."/>
            <person name="Davy-Carroll L."/>
            <person name="Denson S."/>
            <person name="Dinh H."/>
            <person name="Ebong V.E."/>
            <person name="Edwards J.R."/>
            <person name="Egan A."/>
            <person name="El-Daye J."/>
            <person name="Escobedo L."/>
            <person name="Fernandez S."/>
            <person name="Fernando P.R."/>
            <person name="Flagg N."/>
            <person name="Forbes L.D."/>
            <person name="Fowler R.G."/>
            <person name="Fu Q."/>
            <person name="Gabisi R.A."/>
            <person name="Ganer J."/>
            <person name="Garbino Pronczuk A."/>
            <person name="Garcia R.M."/>
            <person name="Garner T."/>
            <person name="Garrett T.E."/>
            <person name="Gonzalez D.A."/>
            <person name="Hamid H."/>
            <person name="Hawkins E.S."/>
            <person name="Hirani K."/>
            <person name="Hogues M.E."/>
            <person name="Hollins B."/>
            <person name="Hsiao C.-H."/>
            <person name="Jabil R."/>
            <person name="James M.L."/>
            <person name="Jhangiani S.N."/>
            <person name="Johnson B."/>
            <person name="Johnson Q."/>
            <person name="Joshi V."/>
            <person name="Kalu J.B."/>
            <person name="Kam C."/>
            <person name="Kashfia A."/>
            <person name="Keebler J."/>
            <person name="Kisamo H."/>
            <person name="Kovar C.L."/>
            <person name="Lago L.A."/>
            <person name="Lai C.-Y."/>
            <person name="Laidlaw J."/>
            <person name="Lara F."/>
            <person name="Le T.-K."/>
            <person name="Lee S.L."/>
            <person name="Legall F.H."/>
            <person name="Lemon S.J."/>
            <person name="Lewis L.R."/>
            <person name="Li B."/>
            <person name="Liu Y."/>
            <person name="Liu Y.-S."/>
            <person name="Lopez J."/>
            <person name="Lozado R.J."/>
            <person name="Lu J."/>
            <person name="Madu R.C."/>
            <person name="Maheshwari M."/>
            <person name="Maheshwari R."/>
            <person name="Malloy K."/>
            <person name="Martinez E."/>
            <person name="Mathew T."/>
            <person name="Mercado I.C."/>
            <person name="Mercado C."/>
            <person name="Meyer B."/>
            <person name="Montgomery K."/>
            <person name="Morgan M.B."/>
            <person name="Munidasa M."/>
            <person name="Nazareth L.V."/>
            <person name="Nelson J."/>
            <person name="Ng B.M."/>
            <person name="Nguyen N.B."/>
            <person name="Nguyen P.Q."/>
            <person name="Nguyen T."/>
            <person name="Obregon M."/>
            <person name="Okwuonu G.O."/>
            <person name="Onwere C.G."/>
            <person name="Orozco G."/>
            <person name="Parra A."/>
            <person name="Patel S."/>
            <person name="Patil S."/>
            <person name="Perez A."/>
            <person name="Perez Y."/>
            <person name="Pham C."/>
            <person name="Primus E.L."/>
            <person name="Pu L.-L."/>
            <person name="Puazo M."/>
            <person name="Qin X."/>
            <person name="Quiroz J.B."/>
            <person name="Reese J."/>
            <person name="Richards S."/>
            <person name="Rives C.M."/>
            <person name="Robberts R."/>
            <person name="Ruiz S.J."/>
            <person name="Ruiz M.J."/>
            <person name="Santibanez J."/>
            <person name="Schneider B.W."/>
            <person name="Sisson I."/>
            <person name="Smith M."/>
            <person name="Sodergren E."/>
            <person name="Song X.-Z."/>
            <person name="Song B.B."/>
            <person name="Summersgill H."/>
            <person name="Thelus R."/>
            <person name="Thornton R.D."/>
            <person name="Trejos Z.Y."/>
            <person name="Usmani K."/>
            <person name="Vattathil S."/>
            <person name="Villasana D."/>
            <person name="Walker D.L."/>
            <person name="Wang S."/>
            <person name="Wang K."/>
            <person name="White C.S."/>
            <person name="Williams A.C."/>
            <person name="Williamson J."/>
            <person name="Wilson K."/>
            <person name="Woghiren I.O."/>
            <person name="Woodworth J.R."/>
            <person name="Worley K.C."/>
            <person name="Wright R.A."/>
            <person name="Wu W."/>
            <person name="Young L."/>
            <person name="Zhang L."/>
            <person name="Zhang J."/>
            <person name="Zhu Y."/>
            <person name="Muzny D.M."/>
            <person name="Weinstock G."/>
            <person name="Gibbs R.A."/>
        </authorList>
    </citation>
    <scope>NUCLEOTIDE SEQUENCE [LARGE SCALE GENOMIC DNA]</scope>
    <source>
        <strain evidence="10">LSR1</strain>
    </source>
</reference>
<protein>
    <recommendedName>
        <fullName evidence="2">Kelch-like protein diablo</fullName>
    </recommendedName>
</protein>
<dbReference type="Gene3D" id="1.25.40.420">
    <property type="match status" value="1"/>
</dbReference>
<dbReference type="InterPro" id="IPR011333">
    <property type="entry name" value="SKP1/BTB/POZ_sf"/>
</dbReference>
<dbReference type="KEGG" id="api:115033925"/>
<proteinExistence type="predicted"/>
<dbReference type="InterPro" id="IPR011705">
    <property type="entry name" value="BACK"/>
</dbReference>
<dbReference type="InterPro" id="IPR006652">
    <property type="entry name" value="Kelch_1"/>
</dbReference>
<dbReference type="InterPro" id="IPR015915">
    <property type="entry name" value="Kelch-typ_b-propeller"/>
</dbReference>
<dbReference type="EnsemblMetazoa" id="XM_029488816.1">
    <property type="protein sequence ID" value="XP_029344676.1"/>
    <property type="gene ID" value="LOC115033925"/>
</dbReference>
<dbReference type="InterPro" id="IPR000210">
    <property type="entry name" value="BTB/POZ_dom"/>
</dbReference>
<evidence type="ECO:0000256" key="6">
    <source>
        <dbReference type="ARBA" id="ARBA00023203"/>
    </source>
</evidence>
<dbReference type="GO" id="GO:0003779">
    <property type="term" value="F:actin binding"/>
    <property type="evidence" value="ECO:0007669"/>
    <property type="project" value="UniProtKB-KW"/>
</dbReference>
<keyword evidence="4" id="KW-0677">Repeat</keyword>
<keyword evidence="6" id="KW-0009">Actin-binding</keyword>
<dbReference type="Pfam" id="PF00651">
    <property type="entry name" value="BTB"/>
    <property type="match status" value="1"/>
</dbReference>
<keyword evidence="5" id="KW-0833">Ubl conjugation pathway</keyword>
<evidence type="ECO:0000256" key="7">
    <source>
        <dbReference type="ARBA" id="ARBA00043912"/>
    </source>
</evidence>
<dbReference type="Pfam" id="PF07707">
    <property type="entry name" value="BACK"/>
    <property type="match status" value="1"/>
</dbReference>
<evidence type="ECO:0000256" key="5">
    <source>
        <dbReference type="ARBA" id="ARBA00022786"/>
    </source>
</evidence>
<evidence type="ECO:0000256" key="1">
    <source>
        <dbReference type="ARBA" id="ARBA00004906"/>
    </source>
</evidence>
<dbReference type="SUPFAM" id="SSF54695">
    <property type="entry name" value="POZ domain"/>
    <property type="match status" value="1"/>
</dbReference>
<dbReference type="RefSeq" id="XP_029344675.1">
    <property type="nucleotide sequence ID" value="XM_029488815.1"/>
</dbReference>
<dbReference type="AlphaFoldDB" id="A0A8R2NP50"/>
<dbReference type="Pfam" id="PF01344">
    <property type="entry name" value="Kelch_1"/>
    <property type="match status" value="4"/>
</dbReference>
<dbReference type="PANTHER" id="PTHR24412">
    <property type="entry name" value="KELCH PROTEIN"/>
    <property type="match status" value="1"/>
</dbReference>
<dbReference type="Gene3D" id="2.120.10.80">
    <property type="entry name" value="Kelch-type beta propeller"/>
    <property type="match status" value="1"/>
</dbReference>
<dbReference type="FunFam" id="1.25.40.420:FF:000001">
    <property type="entry name" value="Kelch-like family member 12"/>
    <property type="match status" value="1"/>
</dbReference>
<dbReference type="PANTHER" id="PTHR24412:SF466">
    <property type="entry name" value="RING CANAL KELCH PROTEIN"/>
    <property type="match status" value="1"/>
</dbReference>
<dbReference type="InterPro" id="IPR017096">
    <property type="entry name" value="BTB-kelch_protein"/>
</dbReference>
<feature type="domain" description="BTB" evidence="8">
    <location>
        <begin position="95"/>
        <end position="162"/>
    </location>
</feature>
<name>A0A8R2NP50_ACYPI</name>
<dbReference type="SMART" id="SM00875">
    <property type="entry name" value="BACK"/>
    <property type="match status" value="1"/>
</dbReference>